<keyword evidence="7" id="KW-1185">Reference proteome</keyword>
<sequence>MPTPTREPRKDGEATRKRILDAAGELFAARGFAASSNKAVAALAEVDLASINYHFGSRNGLYLAVLDEARRRFLDITHLQRIVQAPQPASDRLRTLIEQVLHKAASGREGWHLRVLAAELLTPSSQGQAPLQGAAPQKLALLKGLFSEISGIPADDPALIRCILCVTAPWAMLLIGPRGGGGAVQQILGMPHAQVCEQLHRFALAGLQDAGRHHARH</sequence>
<organism evidence="6 7">
    <name type="scientific">Pseudomonas mosselii</name>
    <dbReference type="NCBI Taxonomy" id="78327"/>
    <lineage>
        <taxon>Bacteria</taxon>
        <taxon>Pseudomonadati</taxon>
        <taxon>Pseudomonadota</taxon>
        <taxon>Gammaproteobacteria</taxon>
        <taxon>Pseudomonadales</taxon>
        <taxon>Pseudomonadaceae</taxon>
        <taxon>Pseudomonas</taxon>
    </lineage>
</organism>
<proteinExistence type="predicted"/>
<accession>A0A5R8ZFW6</accession>
<name>A0A5R8ZFW6_9PSED</name>
<dbReference type="SUPFAM" id="SSF48498">
    <property type="entry name" value="Tetracyclin repressor-like, C-terminal domain"/>
    <property type="match status" value="1"/>
</dbReference>
<evidence type="ECO:0000313" key="6">
    <source>
        <dbReference type="EMBL" id="TLP64641.1"/>
    </source>
</evidence>
<dbReference type="PANTHER" id="PTHR30055">
    <property type="entry name" value="HTH-TYPE TRANSCRIPTIONAL REGULATOR RUTR"/>
    <property type="match status" value="1"/>
</dbReference>
<dbReference type="InterPro" id="IPR001647">
    <property type="entry name" value="HTH_TetR"/>
</dbReference>
<evidence type="ECO:0000256" key="1">
    <source>
        <dbReference type="ARBA" id="ARBA00023015"/>
    </source>
</evidence>
<dbReference type="EMBL" id="VAUO01000001">
    <property type="protein sequence ID" value="TLP64641.1"/>
    <property type="molecule type" value="Genomic_DNA"/>
</dbReference>
<dbReference type="Gene3D" id="1.10.357.10">
    <property type="entry name" value="Tetracycline Repressor, domain 2"/>
    <property type="match status" value="1"/>
</dbReference>
<dbReference type="InterPro" id="IPR015292">
    <property type="entry name" value="Tscrpt_reg_YbiH_C"/>
</dbReference>
<evidence type="ECO:0000256" key="4">
    <source>
        <dbReference type="PROSITE-ProRule" id="PRU00335"/>
    </source>
</evidence>
<dbReference type="SUPFAM" id="SSF46689">
    <property type="entry name" value="Homeodomain-like"/>
    <property type="match status" value="1"/>
</dbReference>
<dbReference type="GO" id="GO:0003700">
    <property type="term" value="F:DNA-binding transcription factor activity"/>
    <property type="evidence" value="ECO:0007669"/>
    <property type="project" value="TreeGrafter"/>
</dbReference>
<reference evidence="6 7" key="1">
    <citation type="submission" date="2019-05" db="EMBL/GenBank/DDBJ databases">
        <title>Pseudomonas sp. SC006 isolated from lettuce that can produce HBGAs.</title>
        <authorList>
            <person name="Wang D."/>
            <person name="Liao N."/>
            <person name="Liu D."/>
            <person name="Zhang Z."/>
            <person name="Zou S."/>
        </authorList>
    </citation>
    <scope>NUCLEOTIDE SEQUENCE [LARGE SCALE GENOMIC DNA]</scope>
    <source>
        <strain evidence="6 7">SC006</strain>
    </source>
</reference>
<keyword evidence="2 4" id="KW-0238">DNA-binding</keyword>
<dbReference type="PANTHER" id="PTHR30055:SF234">
    <property type="entry name" value="HTH-TYPE TRANSCRIPTIONAL REGULATOR BETI"/>
    <property type="match status" value="1"/>
</dbReference>
<dbReference type="InterPro" id="IPR009057">
    <property type="entry name" value="Homeodomain-like_sf"/>
</dbReference>
<dbReference type="OrthoDB" id="9151800at2"/>
<dbReference type="Pfam" id="PF00440">
    <property type="entry name" value="TetR_N"/>
    <property type="match status" value="1"/>
</dbReference>
<feature type="DNA-binding region" description="H-T-H motif" evidence="4">
    <location>
        <begin position="36"/>
        <end position="55"/>
    </location>
</feature>
<evidence type="ECO:0000313" key="7">
    <source>
        <dbReference type="Proteomes" id="UP000309819"/>
    </source>
</evidence>
<dbReference type="PRINTS" id="PR00455">
    <property type="entry name" value="HTHTETR"/>
</dbReference>
<evidence type="ECO:0000256" key="2">
    <source>
        <dbReference type="ARBA" id="ARBA00023125"/>
    </source>
</evidence>
<gene>
    <name evidence="6" type="ORF">FEM01_00235</name>
</gene>
<evidence type="ECO:0000256" key="3">
    <source>
        <dbReference type="ARBA" id="ARBA00023163"/>
    </source>
</evidence>
<dbReference type="Pfam" id="PF09209">
    <property type="entry name" value="CecR_C"/>
    <property type="match status" value="1"/>
</dbReference>
<dbReference type="Gene3D" id="1.10.10.60">
    <property type="entry name" value="Homeodomain-like"/>
    <property type="match status" value="1"/>
</dbReference>
<keyword evidence="3" id="KW-0804">Transcription</keyword>
<protein>
    <submittedName>
        <fullName evidence="6">TetR/AcrR family transcriptional regulator</fullName>
    </submittedName>
</protein>
<evidence type="ECO:0000259" key="5">
    <source>
        <dbReference type="PROSITE" id="PS50977"/>
    </source>
</evidence>
<dbReference type="AlphaFoldDB" id="A0A5R8ZFW6"/>
<feature type="domain" description="HTH tetR-type" evidence="5">
    <location>
        <begin position="13"/>
        <end position="73"/>
    </location>
</feature>
<comment type="caution">
    <text evidence="6">The sequence shown here is derived from an EMBL/GenBank/DDBJ whole genome shotgun (WGS) entry which is preliminary data.</text>
</comment>
<dbReference type="InterPro" id="IPR036271">
    <property type="entry name" value="Tet_transcr_reg_TetR-rel_C_sf"/>
</dbReference>
<dbReference type="PROSITE" id="PS50977">
    <property type="entry name" value="HTH_TETR_2"/>
    <property type="match status" value="1"/>
</dbReference>
<dbReference type="InterPro" id="IPR050109">
    <property type="entry name" value="HTH-type_TetR-like_transc_reg"/>
</dbReference>
<dbReference type="Proteomes" id="UP000309819">
    <property type="component" value="Unassembled WGS sequence"/>
</dbReference>
<dbReference type="RefSeq" id="WP_138217282.1">
    <property type="nucleotide sequence ID" value="NZ_VAUO01000001.1"/>
</dbReference>
<dbReference type="GO" id="GO:0000976">
    <property type="term" value="F:transcription cis-regulatory region binding"/>
    <property type="evidence" value="ECO:0007669"/>
    <property type="project" value="TreeGrafter"/>
</dbReference>
<keyword evidence="1" id="KW-0805">Transcription regulation</keyword>